<feature type="transmembrane region" description="Helical" evidence="8">
    <location>
        <begin position="12"/>
        <end position="32"/>
    </location>
</feature>
<feature type="transmembrane region" description="Helical" evidence="8">
    <location>
        <begin position="85"/>
        <end position="105"/>
    </location>
</feature>
<evidence type="ECO:0000256" key="1">
    <source>
        <dbReference type="ARBA" id="ARBA00004651"/>
    </source>
</evidence>
<dbReference type="OrthoDB" id="9810876at2"/>
<comment type="subcellular location">
    <subcellularLocation>
        <location evidence="1">Cell membrane</location>
        <topology evidence="1">Multi-pass membrane protein</topology>
    </subcellularLocation>
</comment>
<feature type="transmembrane region" description="Helical" evidence="8">
    <location>
        <begin position="221"/>
        <end position="241"/>
    </location>
</feature>
<dbReference type="RefSeq" id="WP_135483766.1">
    <property type="nucleotide sequence ID" value="NZ_SRMF01000005.1"/>
</dbReference>
<sequence length="355" mass="36704">MTILQSTLELALTAAPWLLIGLMLAGLIKAWVPMTFIHRWVGGNGLLSIARGAVLGAPLPLCSCGAIPTAFALHRNGAGRGPMTAFLVGAPGVGVDSMAMTYALLGPFMTAARVLGALVTALATGLLVTLSRASSQHQEPSRTSCSNACDDSCDGQPDAAPETQSENWGQGSMARLRGGLRYAFRDILDDIMPWVVGGLVLAGAMTALVPEAWLATLGDSLWSMLLLALVGVPLYICAAAATPIAAGLLLAGVSPGAALVFMLAGPVTSMATLGALRQELGNSALTLYLIGVVGTVVAVGLVTDWWLEHSGIVVLAQLGTVRELVPVVLEWAALVILAGLATLRWWPGGRSLRLI</sequence>
<reference evidence="9 10" key="1">
    <citation type="submission" date="2019-04" db="EMBL/GenBank/DDBJ databases">
        <title>Natronospirillum operosus gen. nov., sp. nov., a haloalkaliphilic satellite isolated from decaying biomass of laboratory culture of cyanobacterium Geitlerinema sp. and proposal of Natronospirillaceae fam. nov. and Saccharospirillaceae fam. nov.</title>
        <authorList>
            <person name="Kevbrin V."/>
            <person name="Boltyanskaya Y."/>
            <person name="Koziaeva V."/>
            <person name="Grouzdev D.S."/>
            <person name="Park M."/>
            <person name="Cho J."/>
        </authorList>
    </citation>
    <scope>NUCLEOTIDE SEQUENCE [LARGE SCALE GENOMIC DNA]</scope>
    <source>
        <strain evidence="9 10">G-116</strain>
    </source>
</reference>
<feature type="transmembrane region" description="Helical" evidence="8">
    <location>
        <begin position="191"/>
        <end position="209"/>
    </location>
</feature>
<feature type="compositionally biased region" description="Polar residues" evidence="7">
    <location>
        <begin position="138"/>
        <end position="149"/>
    </location>
</feature>
<dbReference type="InterPro" id="IPR005524">
    <property type="entry name" value="DUF318"/>
</dbReference>
<evidence type="ECO:0000313" key="9">
    <source>
        <dbReference type="EMBL" id="TGG92433.1"/>
    </source>
</evidence>
<feature type="transmembrane region" description="Helical" evidence="8">
    <location>
        <begin position="328"/>
        <end position="346"/>
    </location>
</feature>
<dbReference type="NCBIfam" id="NF033936">
    <property type="entry name" value="CuZnOut_SO0444"/>
    <property type="match status" value="1"/>
</dbReference>
<dbReference type="EMBL" id="SRMF01000005">
    <property type="protein sequence ID" value="TGG92433.1"/>
    <property type="molecule type" value="Genomic_DNA"/>
</dbReference>
<dbReference type="Pfam" id="PF03773">
    <property type="entry name" value="ArsP_1"/>
    <property type="match status" value="1"/>
</dbReference>
<keyword evidence="5 8" id="KW-1133">Transmembrane helix</keyword>
<feature type="region of interest" description="Disordered" evidence="7">
    <location>
        <begin position="138"/>
        <end position="169"/>
    </location>
</feature>
<evidence type="ECO:0000256" key="6">
    <source>
        <dbReference type="ARBA" id="ARBA00023136"/>
    </source>
</evidence>
<accession>A0A4Z0WE67</accession>
<keyword evidence="4 8" id="KW-0812">Transmembrane</keyword>
<feature type="transmembrane region" description="Helical" evidence="8">
    <location>
        <begin position="287"/>
        <end position="307"/>
    </location>
</feature>
<evidence type="ECO:0000256" key="2">
    <source>
        <dbReference type="ARBA" id="ARBA00006386"/>
    </source>
</evidence>
<protein>
    <submittedName>
        <fullName evidence="9">Permease</fullName>
    </submittedName>
</protein>
<dbReference type="PANTHER" id="PTHR34184:SF4">
    <property type="entry name" value="UPF0718 PROTEIN YCGR"/>
    <property type="match status" value="1"/>
</dbReference>
<proteinExistence type="inferred from homology"/>
<keyword evidence="3" id="KW-1003">Cell membrane</keyword>
<evidence type="ECO:0000256" key="5">
    <source>
        <dbReference type="ARBA" id="ARBA00022989"/>
    </source>
</evidence>
<comment type="caution">
    <text evidence="9">The sequence shown here is derived from an EMBL/GenBank/DDBJ whole genome shotgun (WGS) entry which is preliminary data.</text>
</comment>
<dbReference type="AlphaFoldDB" id="A0A4Z0WE67"/>
<keyword evidence="6 8" id="KW-0472">Membrane</keyword>
<feature type="transmembrane region" description="Helical" evidence="8">
    <location>
        <begin position="111"/>
        <end position="130"/>
    </location>
</feature>
<dbReference type="PANTHER" id="PTHR34184">
    <property type="entry name" value="UPF0718 PROTEIN YCGR"/>
    <property type="match status" value="1"/>
</dbReference>
<name>A0A4Z0WE67_9GAMM</name>
<feature type="transmembrane region" description="Helical" evidence="8">
    <location>
        <begin position="52"/>
        <end position="73"/>
    </location>
</feature>
<evidence type="ECO:0000256" key="8">
    <source>
        <dbReference type="SAM" id="Phobius"/>
    </source>
</evidence>
<evidence type="ECO:0000256" key="4">
    <source>
        <dbReference type="ARBA" id="ARBA00022692"/>
    </source>
</evidence>
<evidence type="ECO:0000313" key="10">
    <source>
        <dbReference type="Proteomes" id="UP000297475"/>
    </source>
</evidence>
<comment type="similarity">
    <text evidence="2">Belongs to the UPF0718 family.</text>
</comment>
<evidence type="ECO:0000256" key="7">
    <source>
        <dbReference type="SAM" id="MobiDB-lite"/>
    </source>
</evidence>
<keyword evidence="10" id="KW-1185">Reference proteome</keyword>
<dbReference type="GO" id="GO:0005886">
    <property type="term" value="C:plasma membrane"/>
    <property type="evidence" value="ECO:0007669"/>
    <property type="project" value="UniProtKB-SubCell"/>
</dbReference>
<dbReference type="Proteomes" id="UP000297475">
    <property type="component" value="Unassembled WGS sequence"/>
</dbReference>
<organism evidence="9 10">
    <name type="scientific">Natronospirillum operosum</name>
    <dbReference type="NCBI Taxonomy" id="2759953"/>
    <lineage>
        <taxon>Bacteria</taxon>
        <taxon>Pseudomonadati</taxon>
        <taxon>Pseudomonadota</taxon>
        <taxon>Gammaproteobacteria</taxon>
        <taxon>Oceanospirillales</taxon>
        <taxon>Natronospirillaceae</taxon>
        <taxon>Natronospirillum</taxon>
    </lineage>
</organism>
<gene>
    <name evidence="9" type="ORF">E4656_13230</name>
</gene>
<dbReference type="InterPro" id="IPR052923">
    <property type="entry name" value="UPF0718"/>
</dbReference>
<evidence type="ECO:0000256" key="3">
    <source>
        <dbReference type="ARBA" id="ARBA00022475"/>
    </source>
</evidence>